<evidence type="ECO:0000259" key="3">
    <source>
        <dbReference type="Pfam" id="PF17482"/>
    </source>
</evidence>
<dbReference type="Proteomes" id="UP000321578">
    <property type="component" value="Unassembled WGS sequence"/>
</dbReference>
<dbReference type="PANTHER" id="PTHR35861:SF1">
    <property type="entry name" value="PHAGE TAIL SHEATH PROTEIN"/>
    <property type="match status" value="1"/>
</dbReference>
<feature type="domain" description="Tail sheath protein C-terminal" evidence="3">
    <location>
        <begin position="458"/>
        <end position="562"/>
    </location>
</feature>
<proteinExistence type="inferred from homology"/>
<dbReference type="InterPro" id="IPR020287">
    <property type="entry name" value="Tail_sheath_C"/>
</dbReference>
<evidence type="ECO:0000259" key="2">
    <source>
        <dbReference type="Pfam" id="PF04984"/>
    </source>
</evidence>
<dbReference type="Pfam" id="PF04984">
    <property type="entry name" value="Phage_sheath_1"/>
    <property type="match status" value="1"/>
</dbReference>
<comment type="similarity">
    <text evidence="1">Belongs to the myoviridae tail sheath protein family.</text>
</comment>
<comment type="caution">
    <text evidence="4">The sequence shown here is derived from an EMBL/GenBank/DDBJ whole genome shotgun (WGS) entry which is preliminary data.</text>
</comment>
<dbReference type="InterPro" id="IPR052042">
    <property type="entry name" value="Tail_sheath_structural"/>
</dbReference>
<dbReference type="AlphaFoldDB" id="A0A5C6ZPH7"/>
<evidence type="ECO:0000256" key="1">
    <source>
        <dbReference type="ARBA" id="ARBA00008005"/>
    </source>
</evidence>
<accession>A0A5C6ZPH7</accession>
<dbReference type="Pfam" id="PF17482">
    <property type="entry name" value="Phage_sheath_1C"/>
    <property type="match status" value="1"/>
</dbReference>
<protein>
    <submittedName>
        <fullName evidence="4">Phage tail sheath family protein</fullName>
    </submittedName>
</protein>
<sequence>MLEFEVLFGGVSPPASMNIDLATNIYDVTESQFKLYNSLRLFYANGGGDCYIVSIGSFDSAPDFSASTPFEDGLALLESFDEPTLILFPDAINLTAENLGLVQKAALTHCSELMDRFTIMDVRIASDLGTDLAAFRDQVGNRDLKYGAAYYPYLQSSFGHQFRYRDIVNGGVDFRAAHSSNSEITTAIDKFDEYQSDLDTLATACHDAKLANAKIDITSESNVNDYNASLWNLLRPLGDVSGSGLLETEVENAITGSLQSLAQRIFDFATAFNGLDDNTDITLVTGASDFIAPWEVSSTGPVSTPNPYDNQLNQNSDSDAADFSKVKNLLDKLHNQIVQSLNSLVANLRDLELQEENNLVSMLSEYSGIITRLNGTMNTVPPSGAMAGIYAYVDANRGVWKAPANVSLNGIIGLTDDVNYKEQATMNVHETGKSINAIRKFTGKGLLVWGARTLDGNSNDWRYINVRRLANMIEESCKKAAFNFVFEPNVKQTWVAVNGMISNFLSVVWRDGGLSGAKPEDAFFVSVGLGQTMTAQDILEGRMIVKIGYAPSRPAEFIVLEFTQMQQRS</sequence>
<dbReference type="Gene3D" id="3.40.50.11780">
    <property type="match status" value="2"/>
</dbReference>
<organism evidence="4 5">
    <name type="scientific">Subsaximicrobium wynnwilliamsii</name>
    <dbReference type="NCBI Taxonomy" id="291179"/>
    <lineage>
        <taxon>Bacteria</taxon>
        <taxon>Pseudomonadati</taxon>
        <taxon>Bacteroidota</taxon>
        <taxon>Flavobacteriia</taxon>
        <taxon>Flavobacteriales</taxon>
        <taxon>Flavobacteriaceae</taxon>
        <taxon>Subsaximicrobium</taxon>
    </lineage>
</organism>
<evidence type="ECO:0000313" key="4">
    <source>
        <dbReference type="EMBL" id="TXD91327.1"/>
    </source>
</evidence>
<dbReference type="InterPro" id="IPR035089">
    <property type="entry name" value="Phage_sheath_subtilisin"/>
</dbReference>
<dbReference type="OrthoDB" id="9767864at2"/>
<keyword evidence="5" id="KW-1185">Reference proteome</keyword>
<feature type="domain" description="Tail sheath protein subtilisin-like" evidence="2">
    <location>
        <begin position="366"/>
        <end position="454"/>
    </location>
</feature>
<name>A0A5C6ZPH7_9FLAO</name>
<gene>
    <name evidence="4" type="ORF">ESY86_00535</name>
</gene>
<evidence type="ECO:0000313" key="5">
    <source>
        <dbReference type="Proteomes" id="UP000321578"/>
    </source>
</evidence>
<dbReference type="EMBL" id="VORO01000001">
    <property type="protein sequence ID" value="TXD91327.1"/>
    <property type="molecule type" value="Genomic_DNA"/>
</dbReference>
<reference evidence="4 5" key="1">
    <citation type="submission" date="2019-08" db="EMBL/GenBank/DDBJ databases">
        <title>Genomes of Subsaximicrobium wynnwilliamsii strains.</title>
        <authorList>
            <person name="Bowman J.P."/>
        </authorList>
    </citation>
    <scope>NUCLEOTIDE SEQUENCE [LARGE SCALE GENOMIC DNA]</scope>
    <source>
        <strain evidence="4 5">2-80-2</strain>
    </source>
</reference>
<dbReference type="PANTHER" id="PTHR35861">
    <property type="match status" value="1"/>
</dbReference>